<dbReference type="AlphaFoldDB" id="A0A7W7K0M6"/>
<evidence type="ECO:0000256" key="1">
    <source>
        <dbReference type="SAM" id="SignalP"/>
    </source>
</evidence>
<evidence type="ECO:0000313" key="3">
    <source>
        <dbReference type="Proteomes" id="UP000575241"/>
    </source>
</evidence>
<dbReference type="Pfam" id="PF12893">
    <property type="entry name" value="Lumazine_bd_2"/>
    <property type="match status" value="1"/>
</dbReference>
<dbReference type="InterPro" id="IPR032710">
    <property type="entry name" value="NTF2-like_dom_sf"/>
</dbReference>
<protein>
    <recommendedName>
        <fullName evidence="4">Lumazine-binding protein</fullName>
    </recommendedName>
</protein>
<evidence type="ECO:0000313" key="2">
    <source>
        <dbReference type="EMBL" id="MBB4838210.1"/>
    </source>
</evidence>
<evidence type="ECO:0008006" key="4">
    <source>
        <dbReference type="Google" id="ProtNLM"/>
    </source>
</evidence>
<gene>
    <name evidence="2" type="ORF">HNP52_001261</name>
</gene>
<keyword evidence="3" id="KW-1185">Reference proteome</keyword>
<keyword evidence="1" id="KW-0732">Signal</keyword>
<dbReference type="RefSeq" id="WP_184163976.1">
    <property type="nucleotide sequence ID" value="NZ_JACHLN010000001.1"/>
</dbReference>
<dbReference type="Gene3D" id="3.10.450.50">
    <property type="match status" value="1"/>
</dbReference>
<feature type="chain" id="PRO_5030830105" description="Lumazine-binding protein" evidence="1">
    <location>
        <begin position="20"/>
        <end position="141"/>
    </location>
</feature>
<dbReference type="SUPFAM" id="SSF54427">
    <property type="entry name" value="NTF2-like"/>
    <property type="match status" value="1"/>
</dbReference>
<comment type="caution">
    <text evidence="2">The sequence shown here is derived from an EMBL/GenBank/DDBJ whole genome shotgun (WGS) entry which is preliminary data.</text>
</comment>
<accession>A0A7W7K0M6</accession>
<organism evidence="2 3">
    <name type="scientific">Sphingomonas kyeonggiensis</name>
    <dbReference type="NCBI Taxonomy" id="1268553"/>
    <lineage>
        <taxon>Bacteria</taxon>
        <taxon>Pseudomonadati</taxon>
        <taxon>Pseudomonadota</taxon>
        <taxon>Alphaproteobacteria</taxon>
        <taxon>Sphingomonadales</taxon>
        <taxon>Sphingomonadaceae</taxon>
        <taxon>Sphingomonas</taxon>
    </lineage>
</organism>
<dbReference type="Proteomes" id="UP000575241">
    <property type="component" value="Unassembled WGS sequence"/>
</dbReference>
<dbReference type="EMBL" id="JACHLN010000001">
    <property type="protein sequence ID" value="MBB4838210.1"/>
    <property type="molecule type" value="Genomic_DNA"/>
</dbReference>
<sequence length="141" mass="15283">MRFLLIATALSFAALPAHAQEKDEAGARAAVNHYLAGHATGSAAEFSAAFHPKAMLYWNRDGAFAERTSAEYIAGAPGKPAADEAQRKRSIESLDVTGNVGMAKVVLDYPSVRFVDYLSLVKADGEWRIVNKIFQAERKAN</sequence>
<proteinExistence type="predicted"/>
<reference evidence="2 3" key="1">
    <citation type="submission" date="2020-08" db="EMBL/GenBank/DDBJ databases">
        <title>Functional genomics of gut bacteria from endangered species of beetles.</title>
        <authorList>
            <person name="Carlos-Shanley C."/>
        </authorList>
    </citation>
    <scope>NUCLEOTIDE SEQUENCE [LARGE SCALE GENOMIC DNA]</scope>
    <source>
        <strain evidence="2 3">S00224</strain>
    </source>
</reference>
<name>A0A7W7K0M6_9SPHN</name>
<feature type="signal peptide" evidence="1">
    <location>
        <begin position="1"/>
        <end position="19"/>
    </location>
</feature>
<dbReference type="InterPro" id="IPR039437">
    <property type="entry name" value="FrzH/put_lumazine-bd"/>
</dbReference>